<dbReference type="Pfam" id="PF03226">
    <property type="entry name" value="Yippee-Mis18"/>
    <property type="match status" value="1"/>
</dbReference>
<evidence type="ECO:0000256" key="5">
    <source>
        <dbReference type="ARBA" id="ARBA00022618"/>
    </source>
</evidence>
<dbReference type="GO" id="GO:0005634">
    <property type="term" value="C:nucleus"/>
    <property type="evidence" value="ECO:0007669"/>
    <property type="project" value="UniProtKB-SubCell"/>
</dbReference>
<evidence type="ECO:0000256" key="8">
    <source>
        <dbReference type="ARBA" id="ARBA00022833"/>
    </source>
</evidence>
<keyword evidence="14" id="KW-1185">Reference proteome</keyword>
<dbReference type="GO" id="GO:0051301">
    <property type="term" value="P:cell division"/>
    <property type="evidence" value="ECO:0007669"/>
    <property type="project" value="UniProtKB-KW"/>
</dbReference>
<dbReference type="GO" id="GO:0034080">
    <property type="term" value="P:CENP-A containing chromatin assembly"/>
    <property type="evidence" value="ECO:0007669"/>
    <property type="project" value="TreeGrafter"/>
</dbReference>
<sequence>MEFVNSVLPKCVGDETVESAAGDGLLLCAQCNTVLGESSGVCGEMNSLDSIVCLRTTNDVVISNEVELGHKGEIAKCIYSSLKCSGCDSAVGIVIHSAPSRLAAIRSLFLLNKANITCYILGSQSVVKVSSLSFDVKPLGPSMNMVRKQFTAHLEQMTQMKRRLDNSSVNSSSDR</sequence>
<keyword evidence="8" id="KW-0862">Zinc</keyword>
<dbReference type="GO" id="GO:0007059">
    <property type="term" value="P:chromosome segregation"/>
    <property type="evidence" value="ECO:0007669"/>
    <property type="project" value="TreeGrafter"/>
</dbReference>
<keyword evidence="9" id="KW-0539">Nucleus</keyword>
<keyword evidence="5" id="KW-0132">Cell division</keyword>
<keyword evidence="6" id="KW-0479">Metal-binding</keyword>
<dbReference type="GO" id="GO:0046872">
    <property type="term" value="F:metal ion binding"/>
    <property type="evidence" value="ECO:0007669"/>
    <property type="project" value="UniProtKB-KW"/>
</dbReference>
<name>A0AAV6RZW2_SOLSE</name>
<evidence type="ECO:0000256" key="7">
    <source>
        <dbReference type="ARBA" id="ARBA00022776"/>
    </source>
</evidence>
<evidence type="ECO:0000256" key="3">
    <source>
        <dbReference type="ARBA" id="ARBA00004584"/>
    </source>
</evidence>
<dbReference type="InterPro" id="IPR034752">
    <property type="entry name" value="Mis18"/>
</dbReference>
<evidence type="ECO:0000256" key="9">
    <source>
        <dbReference type="ARBA" id="ARBA00023242"/>
    </source>
</evidence>
<evidence type="ECO:0000259" key="12">
    <source>
        <dbReference type="PROSITE" id="PS51793"/>
    </source>
</evidence>
<organism evidence="13 14">
    <name type="scientific">Solea senegalensis</name>
    <name type="common">Senegalese sole</name>
    <dbReference type="NCBI Taxonomy" id="28829"/>
    <lineage>
        <taxon>Eukaryota</taxon>
        <taxon>Metazoa</taxon>
        <taxon>Chordata</taxon>
        <taxon>Craniata</taxon>
        <taxon>Vertebrata</taxon>
        <taxon>Euteleostomi</taxon>
        <taxon>Actinopterygii</taxon>
        <taxon>Neopterygii</taxon>
        <taxon>Teleostei</taxon>
        <taxon>Neoteleostei</taxon>
        <taxon>Acanthomorphata</taxon>
        <taxon>Carangaria</taxon>
        <taxon>Pleuronectiformes</taxon>
        <taxon>Pleuronectoidei</taxon>
        <taxon>Soleidae</taxon>
        <taxon>Solea</taxon>
    </lineage>
</organism>
<dbReference type="PROSITE" id="PS51793">
    <property type="entry name" value="MIS18"/>
    <property type="match status" value="1"/>
</dbReference>
<dbReference type="AlphaFoldDB" id="A0AAV6RZW2"/>
<dbReference type="PANTHER" id="PTHR16431:SF3">
    <property type="entry name" value="PROTEIN MIS18-BETA"/>
    <property type="match status" value="1"/>
</dbReference>
<gene>
    <name evidence="13" type="ORF">JOB18_030334</name>
</gene>
<keyword evidence="11" id="KW-0137">Centromere</keyword>
<evidence type="ECO:0000256" key="6">
    <source>
        <dbReference type="ARBA" id="ARBA00022723"/>
    </source>
</evidence>
<dbReference type="Proteomes" id="UP000693946">
    <property type="component" value="Linkage Group LG16"/>
</dbReference>
<comment type="caution">
    <text evidence="13">The sequence shown here is derived from an EMBL/GenBank/DDBJ whole genome shotgun (WGS) entry which is preliminary data.</text>
</comment>
<dbReference type="PANTHER" id="PTHR16431">
    <property type="entry name" value="NEUROGENIC PROTEIN MASTERMIND"/>
    <property type="match status" value="1"/>
</dbReference>
<evidence type="ECO:0000256" key="11">
    <source>
        <dbReference type="ARBA" id="ARBA00023328"/>
    </source>
</evidence>
<comment type="subcellular location">
    <subcellularLocation>
        <location evidence="3">Chromosome</location>
        <location evidence="3">Centromere</location>
    </subcellularLocation>
    <subcellularLocation>
        <location evidence="2">Nucleus</location>
    </subcellularLocation>
</comment>
<evidence type="ECO:0000256" key="2">
    <source>
        <dbReference type="ARBA" id="ARBA00004123"/>
    </source>
</evidence>
<dbReference type="InterPro" id="IPR004910">
    <property type="entry name" value="Yippee/Mis18/Cereblon"/>
</dbReference>
<evidence type="ECO:0000313" key="13">
    <source>
        <dbReference type="EMBL" id="KAG7510742.1"/>
    </source>
</evidence>
<dbReference type="GO" id="GO:0000775">
    <property type="term" value="C:chromosome, centromeric region"/>
    <property type="evidence" value="ECO:0007669"/>
    <property type="project" value="UniProtKB-SubCell"/>
</dbReference>
<comment type="function">
    <text evidence="1">Required for recruitment of CENPA to centromeres and normal chromosome segregation during mitosis.</text>
</comment>
<keyword evidence="10" id="KW-0131">Cell cycle</keyword>
<dbReference type="EMBL" id="JAGKHQ010000008">
    <property type="protein sequence ID" value="KAG7510742.1"/>
    <property type="molecule type" value="Genomic_DNA"/>
</dbReference>
<evidence type="ECO:0000256" key="10">
    <source>
        <dbReference type="ARBA" id="ARBA00023306"/>
    </source>
</evidence>
<evidence type="ECO:0000256" key="1">
    <source>
        <dbReference type="ARBA" id="ARBA00003694"/>
    </source>
</evidence>
<evidence type="ECO:0000313" key="14">
    <source>
        <dbReference type="Proteomes" id="UP000693946"/>
    </source>
</evidence>
<keyword evidence="7" id="KW-0498">Mitosis</keyword>
<keyword evidence="4" id="KW-0158">Chromosome</keyword>
<protein>
    <recommendedName>
        <fullName evidence="12">Mis18 domain-containing protein</fullName>
    </recommendedName>
</protein>
<accession>A0AAV6RZW2</accession>
<dbReference type="GO" id="GO:0000785">
    <property type="term" value="C:chromatin"/>
    <property type="evidence" value="ECO:0007669"/>
    <property type="project" value="TreeGrafter"/>
</dbReference>
<feature type="domain" description="Mis18" evidence="12">
    <location>
        <begin position="23"/>
        <end position="121"/>
    </location>
</feature>
<evidence type="ECO:0000256" key="4">
    <source>
        <dbReference type="ARBA" id="ARBA00022454"/>
    </source>
</evidence>
<reference evidence="13 14" key="1">
    <citation type="journal article" date="2021" name="Sci. Rep.">
        <title>Chromosome anchoring in Senegalese sole (Solea senegalensis) reveals sex-associated markers and genome rearrangements in flatfish.</title>
        <authorList>
            <person name="Guerrero-Cozar I."/>
            <person name="Gomez-Garrido J."/>
            <person name="Berbel C."/>
            <person name="Martinez-Blanch J.F."/>
            <person name="Alioto T."/>
            <person name="Claros M.G."/>
            <person name="Gagnaire P.A."/>
            <person name="Manchado M."/>
        </authorList>
    </citation>
    <scope>NUCLEOTIDE SEQUENCE [LARGE SCALE GENOMIC DNA]</scope>
    <source>
        <strain evidence="13">Sse05_10M</strain>
    </source>
</reference>
<proteinExistence type="predicted"/>